<keyword evidence="6 11" id="KW-0812">Transmembrane</keyword>
<keyword evidence="10 11" id="KW-0472">Membrane</keyword>
<sequence>MRLTVRARLTALYGGLFLAFGAVLLTVVYLLMRQSLPHTIGVAIRADEIPGQLTVPALPTVPRSELNDVVTLSSGAALQQLLLWSALSLVVLAIASIAAGWWVAGRVLRPLRDITGTARRLSWDNLHERIGMRGPRDELTELAGTFDDMLARLEAAAESQRRFVANASHELRTPLAIQRTAIQVGLSDTDPERIATVREQLLDANRRSERLLDGLLLLARSDRGLEHKEPVPLHQLAADVVERNRAIAKSRDITLELRTEPVEVLGDPVLLGQLLTNLVTNAVRHNTAGGWARVEVRGDGTVEVANTGPRVDPGQVTELFEPFRRGAGRVGSDTGGVGLGLSIVRSIATTHDAALTARPRPVTDGGGLQVAIRLPLNRTAPTHADK</sequence>
<dbReference type="InterPro" id="IPR005467">
    <property type="entry name" value="His_kinase_dom"/>
</dbReference>
<evidence type="ECO:0000259" key="12">
    <source>
        <dbReference type="PROSITE" id="PS50109"/>
    </source>
</evidence>
<reference evidence="14" key="1">
    <citation type="journal article" date="2014" name="Int. J. Syst. Evol. Microbiol.">
        <title>Complete genome sequence of Corynebacterium casei LMG S-19264T (=DSM 44701T), isolated from a smear-ripened cheese.</title>
        <authorList>
            <consortium name="US DOE Joint Genome Institute (JGI-PGF)"/>
            <person name="Walter F."/>
            <person name="Albersmeier A."/>
            <person name="Kalinowski J."/>
            <person name="Ruckert C."/>
        </authorList>
    </citation>
    <scope>NUCLEOTIDE SEQUENCE</scope>
    <source>
        <strain evidence="14">CGMCC 4.5737</strain>
    </source>
</reference>
<evidence type="ECO:0000256" key="1">
    <source>
        <dbReference type="ARBA" id="ARBA00000085"/>
    </source>
</evidence>
<name>A0A8J3CB32_9PSEU</name>
<dbReference type="Gene3D" id="6.10.340.10">
    <property type="match status" value="1"/>
</dbReference>
<evidence type="ECO:0000313" key="15">
    <source>
        <dbReference type="Proteomes" id="UP000637578"/>
    </source>
</evidence>
<keyword evidence="4" id="KW-0597">Phosphoprotein</keyword>
<comment type="caution">
    <text evidence="14">The sequence shown here is derived from an EMBL/GenBank/DDBJ whole genome shotgun (WGS) entry which is preliminary data.</text>
</comment>
<comment type="subcellular location">
    <subcellularLocation>
        <location evidence="2">Cell membrane</location>
    </subcellularLocation>
</comment>
<organism evidence="14 15">
    <name type="scientific">Longimycelium tulufanense</name>
    <dbReference type="NCBI Taxonomy" id="907463"/>
    <lineage>
        <taxon>Bacteria</taxon>
        <taxon>Bacillati</taxon>
        <taxon>Actinomycetota</taxon>
        <taxon>Actinomycetes</taxon>
        <taxon>Pseudonocardiales</taxon>
        <taxon>Pseudonocardiaceae</taxon>
        <taxon>Longimycelium</taxon>
    </lineage>
</organism>
<evidence type="ECO:0000256" key="6">
    <source>
        <dbReference type="ARBA" id="ARBA00022692"/>
    </source>
</evidence>
<dbReference type="SUPFAM" id="SSF55874">
    <property type="entry name" value="ATPase domain of HSP90 chaperone/DNA topoisomerase II/histidine kinase"/>
    <property type="match status" value="1"/>
</dbReference>
<dbReference type="AlphaFoldDB" id="A0A8J3CB32"/>
<dbReference type="Pfam" id="PF00512">
    <property type="entry name" value="HisKA"/>
    <property type="match status" value="1"/>
</dbReference>
<evidence type="ECO:0000313" key="14">
    <source>
        <dbReference type="EMBL" id="GGM33039.1"/>
    </source>
</evidence>
<dbReference type="PROSITE" id="PS50109">
    <property type="entry name" value="HIS_KIN"/>
    <property type="match status" value="1"/>
</dbReference>
<dbReference type="InterPro" id="IPR003660">
    <property type="entry name" value="HAMP_dom"/>
</dbReference>
<dbReference type="Pfam" id="PF02518">
    <property type="entry name" value="HATPase_c"/>
    <property type="match status" value="1"/>
</dbReference>
<evidence type="ECO:0000256" key="10">
    <source>
        <dbReference type="ARBA" id="ARBA00023136"/>
    </source>
</evidence>
<feature type="transmembrane region" description="Helical" evidence="11">
    <location>
        <begin position="81"/>
        <end position="104"/>
    </location>
</feature>
<feature type="transmembrane region" description="Helical" evidence="11">
    <location>
        <begin position="12"/>
        <end position="32"/>
    </location>
</feature>
<gene>
    <name evidence="14" type="ORF">GCM10012275_00540</name>
</gene>
<feature type="domain" description="Histidine kinase" evidence="12">
    <location>
        <begin position="166"/>
        <end position="378"/>
    </location>
</feature>
<proteinExistence type="predicted"/>
<dbReference type="PROSITE" id="PS50885">
    <property type="entry name" value="HAMP"/>
    <property type="match status" value="1"/>
</dbReference>
<dbReference type="GO" id="GO:0005886">
    <property type="term" value="C:plasma membrane"/>
    <property type="evidence" value="ECO:0007669"/>
    <property type="project" value="UniProtKB-SubCell"/>
</dbReference>
<dbReference type="InterPro" id="IPR003661">
    <property type="entry name" value="HisK_dim/P_dom"/>
</dbReference>
<dbReference type="RefSeq" id="WP_189052759.1">
    <property type="nucleotide sequence ID" value="NZ_BMMK01000001.1"/>
</dbReference>
<dbReference type="InterPro" id="IPR036890">
    <property type="entry name" value="HATPase_C_sf"/>
</dbReference>
<dbReference type="EMBL" id="BMMK01000001">
    <property type="protein sequence ID" value="GGM33039.1"/>
    <property type="molecule type" value="Genomic_DNA"/>
</dbReference>
<dbReference type="SMART" id="SM00388">
    <property type="entry name" value="HisKA"/>
    <property type="match status" value="1"/>
</dbReference>
<dbReference type="GO" id="GO:0000155">
    <property type="term" value="F:phosphorelay sensor kinase activity"/>
    <property type="evidence" value="ECO:0007669"/>
    <property type="project" value="InterPro"/>
</dbReference>
<keyword evidence="8 11" id="KW-1133">Transmembrane helix</keyword>
<dbReference type="SMART" id="SM00387">
    <property type="entry name" value="HATPase_c"/>
    <property type="match status" value="1"/>
</dbReference>
<evidence type="ECO:0000256" key="4">
    <source>
        <dbReference type="ARBA" id="ARBA00022553"/>
    </source>
</evidence>
<keyword evidence="5" id="KW-0808">Transferase</keyword>
<feature type="domain" description="HAMP" evidence="13">
    <location>
        <begin position="105"/>
        <end position="158"/>
    </location>
</feature>
<dbReference type="InterPro" id="IPR003594">
    <property type="entry name" value="HATPase_dom"/>
</dbReference>
<dbReference type="CDD" id="cd06225">
    <property type="entry name" value="HAMP"/>
    <property type="match status" value="1"/>
</dbReference>
<dbReference type="InterPro" id="IPR050428">
    <property type="entry name" value="TCS_sensor_his_kinase"/>
</dbReference>
<dbReference type="PRINTS" id="PR00344">
    <property type="entry name" value="BCTRLSENSOR"/>
</dbReference>
<evidence type="ECO:0000256" key="11">
    <source>
        <dbReference type="SAM" id="Phobius"/>
    </source>
</evidence>
<evidence type="ECO:0000256" key="2">
    <source>
        <dbReference type="ARBA" id="ARBA00004236"/>
    </source>
</evidence>
<dbReference type="SUPFAM" id="SSF158472">
    <property type="entry name" value="HAMP domain-like"/>
    <property type="match status" value="1"/>
</dbReference>
<keyword evidence="9" id="KW-0902">Two-component regulatory system</keyword>
<evidence type="ECO:0000256" key="8">
    <source>
        <dbReference type="ARBA" id="ARBA00022989"/>
    </source>
</evidence>
<dbReference type="Gene3D" id="1.10.287.130">
    <property type="match status" value="1"/>
</dbReference>
<dbReference type="Proteomes" id="UP000637578">
    <property type="component" value="Unassembled WGS sequence"/>
</dbReference>
<dbReference type="PANTHER" id="PTHR45436:SF5">
    <property type="entry name" value="SENSOR HISTIDINE KINASE TRCS"/>
    <property type="match status" value="1"/>
</dbReference>
<comment type="catalytic activity">
    <reaction evidence="1">
        <text>ATP + protein L-histidine = ADP + protein N-phospho-L-histidine.</text>
        <dbReference type="EC" id="2.7.13.3"/>
    </reaction>
</comment>
<dbReference type="SUPFAM" id="SSF47384">
    <property type="entry name" value="Homodimeric domain of signal transducing histidine kinase"/>
    <property type="match status" value="1"/>
</dbReference>
<evidence type="ECO:0000256" key="5">
    <source>
        <dbReference type="ARBA" id="ARBA00022679"/>
    </source>
</evidence>
<dbReference type="Pfam" id="PF00672">
    <property type="entry name" value="HAMP"/>
    <property type="match status" value="1"/>
</dbReference>
<protein>
    <recommendedName>
        <fullName evidence="3">histidine kinase</fullName>
        <ecNumber evidence="3">2.7.13.3</ecNumber>
    </recommendedName>
</protein>
<evidence type="ECO:0000256" key="7">
    <source>
        <dbReference type="ARBA" id="ARBA00022777"/>
    </source>
</evidence>
<evidence type="ECO:0000256" key="3">
    <source>
        <dbReference type="ARBA" id="ARBA00012438"/>
    </source>
</evidence>
<keyword evidence="15" id="KW-1185">Reference proteome</keyword>
<dbReference type="SMART" id="SM00304">
    <property type="entry name" value="HAMP"/>
    <property type="match status" value="1"/>
</dbReference>
<reference evidence="14" key="2">
    <citation type="submission" date="2020-09" db="EMBL/GenBank/DDBJ databases">
        <authorList>
            <person name="Sun Q."/>
            <person name="Zhou Y."/>
        </authorList>
    </citation>
    <scope>NUCLEOTIDE SEQUENCE</scope>
    <source>
        <strain evidence="14">CGMCC 4.5737</strain>
    </source>
</reference>
<dbReference type="PANTHER" id="PTHR45436">
    <property type="entry name" value="SENSOR HISTIDINE KINASE YKOH"/>
    <property type="match status" value="1"/>
</dbReference>
<dbReference type="EC" id="2.7.13.3" evidence="3"/>
<evidence type="ECO:0000259" key="13">
    <source>
        <dbReference type="PROSITE" id="PS50885"/>
    </source>
</evidence>
<dbReference type="InterPro" id="IPR004358">
    <property type="entry name" value="Sig_transdc_His_kin-like_C"/>
</dbReference>
<dbReference type="Gene3D" id="3.30.565.10">
    <property type="entry name" value="Histidine kinase-like ATPase, C-terminal domain"/>
    <property type="match status" value="1"/>
</dbReference>
<dbReference type="InterPro" id="IPR036097">
    <property type="entry name" value="HisK_dim/P_sf"/>
</dbReference>
<accession>A0A8J3CB32</accession>
<evidence type="ECO:0000256" key="9">
    <source>
        <dbReference type="ARBA" id="ARBA00023012"/>
    </source>
</evidence>
<dbReference type="CDD" id="cd00082">
    <property type="entry name" value="HisKA"/>
    <property type="match status" value="1"/>
</dbReference>
<keyword evidence="7 14" id="KW-0418">Kinase</keyword>